<protein>
    <recommendedName>
        <fullName evidence="3">DNA helicase</fullName>
    </recommendedName>
</protein>
<gene>
    <name evidence="1" type="ORF">PCOR1329_LOCUS27102</name>
</gene>
<dbReference type="EMBL" id="CAUYUJ010009773">
    <property type="protein sequence ID" value="CAK0827598.1"/>
    <property type="molecule type" value="Genomic_DNA"/>
</dbReference>
<dbReference type="Gene3D" id="3.40.50.300">
    <property type="entry name" value="P-loop containing nucleotide triphosphate hydrolases"/>
    <property type="match status" value="1"/>
</dbReference>
<evidence type="ECO:0008006" key="3">
    <source>
        <dbReference type="Google" id="ProtNLM"/>
    </source>
</evidence>
<dbReference type="InterPro" id="IPR027417">
    <property type="entry name" value="P-loop_NTPase"/>
</dbReference>
<name>A0ABN9S748_9DINO</name>
<organism evidence="1 2">
    <name type="scientific">Prorocentrum cordatum</name>
    <dbReference type="NCBI Taxonomy" id="2364126"/>
    <lineage>
        <taxon>Eukaryota</taxon>
        <taxon>Sar</taxon>
        <taxon>Alveolata</taxon>
        <taxon>Dinophyceae</taxon>
        <taxon>Prorocentrales</taxon>
        <taxon>Prorocentraceae</taxon>
        <taxon>Prorocentrum</taxon>
    </lineage>
</organism>
<dbReference type="PANTHER" id="PTHR47642">
    <property type="entry name" value="ATP-DEPENDENT DNA HELICASE"/>
    <property type="match status" value="1"/>
</dbReference>
<dbReference type="PANTHER" id="PTHR47642:SF5">
    <property type="entry name" value="ATP-DEPENDENT DNA HELICASE"/>
    <property type="match status" value="1"/>
</dbReference>
<evidence type="ECO:0000313" key="2">
    <source>
        <dbReference type="Proteomes" id="UP001189429"/>
    </source>
</evidence>
<dbReference type="InterPro" id="IPR051055">
    <property type="entry name" value="PIF1_helicase"/>
</dbReference>
<sequence>MPSRRRLVGYAGSDATSGSDTLECFPVCGGDNSCRNLGWWVKHRATDECPGCGSLRSNKLQKADLNRQQVNTASTCAACTQSRYVVPQASAIPLALQGLPSEVIFALRPCVLHQGDVHWSSAQGYRYTTEISGISWAATSVESRVRDVSEEYRDMAARALTFLENSSDRTVWRKLRAEHQGWLKRKDGKRTWGWSALFRPALECCLWPHLYPDSWADCPAEQAADDEAPEDDEDEHGRSKWSSKRSFAVKALGPVLDYAADLSLATFVYDRWFLRTFTGAGSATGLTLHRALAGKCLGNAWLARLRSAMCDLHRQYGHADYFCTLAPYEVVTPLSEAVLASLASSGRHPRTLCAVALQHILHAAVELVQRYWLGHDAHHWPTHVFGNKFQTKDKNVVAWAMRQELQTGARCAQQAARVERPERAQSYHGRQGVHWHLVIWVQSRAATCFSNYVRADLGGCPRVQAIARRVQSSNYPLYSVPRDLPPCVVRGPPHAPAAVATLFRYPQEAVQRGTRAAEQRLLCAFPAHQDVQEVRSPTDVAAYMTKMASYVTKAAYAHGDVLLRRDDKYLHQARVYLKHARPAESLLWATLLGHRGKLLSHDVKAIDPPTFASAGDHAVFQKFLGSPYRDTYPTFIGWLRRVRHTLPEPRPYVANTKIAVAMNFCSLWRGPDFWQQWLLSFTSGFATVHDLWHARYRALPTHLRHFAYCLHYHADVWDTSAGARRELETLGYSGSQLRNAELHIDTLREGVAAWLKNGWTQAAAAEQQPVHVMAQLTLNQGQQEIVNRVSVQFVVRASEEEDLACRRAVCARGPAGTGKTAALHRVICESLGRQERVAIASFTAFVADSFRRQFPGATCDTLHGLLNVGPVAHSPMEMGVGLLSYDLIVVDEVCMLPRWLFDALFSAWNAIDRLPVLLVAGDDGQLAPFTDSGGTSAGNENSPHWRLVDTVTLTEPMRANSTLWPVLVHLRCVWPLGHDFLKKLLHGRVWHRGPLTAQCMRDLFQANPTTVLVCIGRKQATKLNALCQSALLPSHEILKTVLIEEGETPQAVPLQNGLPVRLTRNVQKRRGLINGTAATVRGVSDRTVLLQVGESVEHVRLYVEKGRRFFPIARAFADTLAKRQGSTLPHITISPDVDYVPAAAYVCISRVRDIDDFLFLVRPRLEFFLPAASCQ</sequence>
<dbReference type="SUPFAM" id="SSF52540">
    <property type="entry name" value="P-loop containing nucleoside triphosphate hydrolases"/>
    <property type="match status" value="2"/>
</dbReference>
<proteinExistence type="predicted"/>
<dbReference type="Proteomes" id="UP001189429">
    <property type="component" value="Unassembled WGS sequence"/>
</dbReference>
<keyword evidence="2" id="KW-1185">Reference proteome</keyword>
<dbReference type="Pfam" id="PF13245">
    <property type="entry name" value="AAA_19"/>
    <property type="match status" value="1"/>
</dbReference>
<reference evidence="1" key="1">
    <citation type="submission" date="2023-10" db="EMBL/GenBank/DDBJ databases">
        <authorList>
            <person name="Chen Y."/>
            <person name="Shah S."/>
            <person name="Dougan E. K."/>
            <person name="Thang M."/>
            <person name="Chan C."/>
        </authorList>
    </citation>
    <scope>NUCLEOTIDE SEQUENCE [LARGE SCALE GENOMIC DNA]</scope>
</reference>
<comment type="caution">
    <text evidence="1">The sequence shown here is derived from an EMBL/GenBank/DDBJ whole genome shotgun (WGS) entry which is preliminary data.</text>
</comment>
<accession>A0ABN9S748</accession>
<evidence type="ECO:0000313" key="1">
    <source>
        <dbReference type="EMBL" id="CAK0827598.1"/>
    </source>
</evidence>